<dbReference type="Proteomes" id="UP000053573">
    <property type="component" value="Unassembled WGS sequence"/>
</dbReference>
<dbReference type="AlphaFoldDB" id="A0A0H1B9G7"/>
<reference evidence="2" key="1">
    <citation type="journal article" date="2015" name="PLoS Genet.">
        <title>The dynamic genome and transcriptome of the human fungal pathogen Blastomyces and close relative Emmonsia.</title>
        <authorList>
            <person name="Munoz J.F."/>
            <person name="Gauthier G.M."/>
            <person name="Desjardins C.A."/>
            <person name="Gallo J.E."/>
            <person name="Holder J."/>
            <person name="Sullivan T.D."/>
            <person name="Marty A.J."/>
            <person name="Carmen J.C."/>
            <person name="Chen Z."/>
            <person name="Ding L."/>
            <person name="Gujja S."/>
            <person name="Magrini V."/>
            <person name="Misas E."/>
            <person name="Mitreva M."/>
            <person name="Priest M."/>
            <person name="Saif S."/>
            <person name="Whiston E.A."/>
            <person name="Young S."/>
            <person name="Zeng Q."/>
            <person name="Goldman W.E."/>
            <person name="Mardis E.R."/>
            <person name="Taylor J.W."/>
            <person name="McEwen J.G."/>
            <person name="Clay O.K."/>
            <person name="Klein B.S."/>
            <person name="Cuomo C.A."/>
        </authorList>
    </citation>
    <scope>NUCLEOTIDE SEQUENCE [LARGE SCALE GENOMIC DNA]</scope>
    <source>
        <strain evidence="2">UAMH 139</strain>
    </source>
</reference>
<gene>
    <name evidence="1" type="ORF">EMPG_16866</name>
</gene>
<keyword evidence="2" id="KW-1185">Reference proteome</keyword>
<proteinExistence type="predicted"/>
<name>A0A0H1B9G7_9EURO</name>
<evidence type="ECO:0000313" key="1">
    <source>
        <dbReference type="EMBL" id="KLJ07662.1"/>
    </source>
</evidence>
<comment type="caution">
    <text evidence="1">The sequence shown here is derived from an EMBL/GenBank/DDBJ whole genome shotgun (WGS) entry which is preliminary data.</text>
</comment>
<dbReference type="EMBL" id="LDEV01002783">
    <property type="protein sequence ID" value="KLJ07662.1"/>
    <property type="molecule type" value="Genomic_DNA"/>
</dbReference>
<protein>
    <submittedName>
        <fullName evidence="1">Uncharacterized protein</fullName>
    </submittedName>
</protein>
<organism evidence="1 2">
    <name type="scientific">Blastomyces silverae</name>
    <dbReference type="NCBI Taxonomy" id="2060906"/>
    <lineage>
        <taxon>Eukaryota</taxon>
        <taxon>Fungi</taxon>
        <taxon>Dikarya</taxon>
        <taxon>Ascomycota</taxon>
        <taxon>Pezizomycotina</taxon>
        <taxon>Eurotiomycetes</taxon>
        <taxon>Eurotiomycetidae</taxon>
        <taxon>Onygenales</taxon>
        <taxon>Ajellomycetaceae</taxon>
        <taxon>Blastomyces</taxon>
    </lineage>
</organism>
<sequence length="178" mass="20235">MSTNTIRAKATSSAEIPVQEPEEALKLGTKLAGQTRTQYQIDPVLQHRAEPGRATQSDRERKVFCSKEKILRDALTGLAALQRQGVLLARCASLTMLRRIIFRIDTEGKNCCEATAFSVWEWAGTHRVGLVEHLDDDSAQWRDLVISVADEFTTDDPRKRISMWQDLDKSFRDINEKF</sequence>
<accession>A0A0H1B9G7</accession>
<evidence type="ECO:0000313" key="2">
    <source>
        <dbReference type="Proteomes" id="UP000053573"/>
    </source>
</evidence>